<keyword evidence="1" id="KW-1133">Transmembrane helix</keyword>
<dbReference type="PANTHER" id="PTHR12419">
    <property type="entry name" value="OTU DOMAIN CONTAINING PROTEIN"/>
    <property type="match status" value="1"/>
</dbReference>
<dbReference type="STRING" id="166423.A0A0M9ACI8"/>
<evidence type="ECO:0000256" key="1">
    <source>
        <dbReference type="SAM" id="Phobius"/>
    </source>
</evidence>
<proteinExistence type="predicted"/>
<sequence length="252" mass="30341">RRKPKLDVAKVHILKFLKAFFFPCLWCFLFCSHIFEEDKCVRRSSLLKNAKKYNRFEHEYYLDRGDFYDHASGIRETKSVWIPCEQFRSRARLKRDKNRLLIFFKKGTARLRCAEGTFRVHNIYGDGNCMFRAISYILWRNEDEHRYLRSMVVQHIKENWHEYGPFVIAEWNISDRQIYDNYMNMIGTFASELECTVATRMYDMNLSIYREINDRHELKRVFHNHVSSQFATARLLFTGNSDSGHYDVLIPD</sequence>
<evidence type="ECO:0000313" key="3">
    <source>
        <dbReference type="EMBL" id="KOX80359.1"/>
    </source>
</evidence>
<dbReference type="InterPro" id="IPR003323">
    <property type="entry name" value="OTU_dom"/>
</dbReference>
<dbReference type="CDD" id="cd22757">
    <property type="entry name" value="OTU_P87_VP80-like"/>
    <property type="match status" value="1"/>
</dbReference>
<keyword evidence="1" id="KW-0472">Membrane</keyword>
<keyword evidence="4" id="KW-1185">Reference proteome</keyword>
<dbReference type="Gene3D" id="3.90.70.80">
    <property type="match status" value="1"/>
</dbReference>
<dbReference type="SUPFAM" id="SSF54001">
    <property type="entry name" value="Cysteine proteinases"/>
    <property type="match status" value="1"/>
</dbReference>
<dbReference type="PROSITE" id="PS50802">
    <property type="entry name" value="OTU"/>
    <property type="match status" value="1"/>
</dbReference>
<dbReference type="GO" id="GO:0016579">
    <property type="term" value="P:protein deubiquitination"/>
    <property type="evidence" value="ECO:0007669"/>
    <property type="project" value="TreeGrafter"/>
</dbReference>
<dbReference type="OrthoDB" id="409956at2759"/>
<evidence type="ECO:0000313" key="4">
    <source>
        <dbReference type="Proteomes" id="UP000053105"/>
    </source>
</evidence>
<evidence type="ECO:0000259" key="2">
    <source>
        <dbReference type="PROSITE" id="PS50802"/>
    </source>
</evidence>
<reference evidence="3 4" key="1">
    <citation type="submission" date="2015-07" db="EMBL/GenBank/DDBJ databases">
        <title>The genome of Melipona quadrifasciata.</title>
        <authorList>
            <person name="Pan H."/>
            <person name="Kapheim K."/>
        </authorList>
    </citation>
    <scope>NUCLEOTIDE SEQUENCE [LARGE SCALE GENOMIC DNA]</scope>
    <source>
        <strain evidence="3">0111107301</strain>
        <tissue evidence="3">Whole body</tissue>
    </source>
</reference>
<dbReference type="InterPro" id="IPR038765">
    <property type="entry name" value="Papain-like_cys_pep_sf"/>
</dbReference>
<organism evidence="3 4">
    <name type="scientific">Melipona quadrifasciata</name>
    <dbReference type="NCBI Taxonomy" id="166423"/>
    <lineage>
        <taxon>Eukaryota</taxon>
        <taxon>Metazoa</taxon>
        <taxon>Ecdysozoa</taxon>
        <taxon>Arthropoda</taxon>
        <taxon>Hexapoda</taxon>
        <taxon>Insecta</taxon>
        <taxon>Pterygota</taxon>
        <taxon>Neoptera</taxon>
        <taxon>Endopterygota</taxon>
        <taxon>Hymenoptera</taxon>
        <taxon>Apocrita</taxon>
        <taxon>Aculeata</taxon>
        <taxon>Apoidea</taxon>
        <taxon>Anthophila</taxon>
        <taxon>Apidae</taxon>
        <taxon>Melipona</taxon>
    </lineage>
</organism>
<protein>
    <recommendedName>
        <fullName evidence="2">OTU domain-containing protein</fullName>
    </recommendedName>
</protein>
<feature type="domain" description="OTU" evidence="2">
    <location>
        <begin position="118"/>
        <end position="252"/>
    </location>
</feature>
<dbReference type="GO" id="GO:0004843">
    <property type="term" value="F:cysteine-type deubiquitinase activity"/>
    <property type="evidence" value="ECO:0007669"/>
    <property type="project" value="TreeGrafter"/>
</dbReference>
<dbReference type="AlphaFoldDB" id="A0A0M9ACI8"/>
<dbReference type="InterPro" id="IPR050704">
    <property type="entry name" value="Peptidase_C85-like"/>
</dbReference>
<dbReference type="Pfam" id="PF02338">
    <property type="entry name" value="OTU"/>
    <property type="match status" value="1"/>
</dbReference>
<name>A0A0M9ACI8_9HYME</name>
<feature type="transmembrane region" description="Helical" evidence="1">
    <location>
        <begin position="12"/>
        <end position="35"/>
    </location>
</feature>
<accession>A0A0M9ACI8</accession>
<feature type="non-terminal residue" evidence="3">
    <location>
        <position position="1"/>
    </location>
</feature>
<dbReference type="EMBL" id="KQ435701">
    <property type="protein sequence ID" value="KOX80359.1"/>
    <property type="molecule type" value="Genomic_DNA"/>
</dbReference>
<keyword evidence="1" id="KW-0812">Transmembrane</keyword>
<dbReference type="Proteomes" id="UP000053105">
    <property type="component" value="Unassembled WGS sequence"/>
</dbReference>
<gene>
    <name evidence="3" type="ORF">WN51_06648</name>
</gene>